<feature type="transmembrane region" description="Helical" evidence="1">
    <location>
        <begin position="95"/>
        <end position="116"/>
    </location>
</feature>
<feature type="transmembrane region" description="Helical" evidence="1">
    <location>
        <begin position="39"/>
        <end position="58"/>
    </location>
</feature>
<accession>A0A5N4WJ59</accession>
<comment type="caution">
    <text evidence="2">The sequence shown here is derived from an EMBL/GenBank/DDBJ whole genome shotgun (WGS) entry which is preliminary data.</text>
</comment>
<feature type="transmembrane region" description="Helical" evidence="1">
    <location>
        <begin position="14"/>
        <end position="33"/>
    </location>
</feature>
<dbReference type="Proteomes" id="UP000325788">
    <property type="component" value="Unassembled WGS sequence"/>
</dbReference>
<evidence type="ECO:0000313" key="3">
    <source>
        <dbReference type="Proteomes" id="UP000325788"/>
    </source>
</evidence>
<evidence type="ECO:0000256" key="1">
    <source>
        <dbReference type="SAM" id="Phobius"/>
    </source>
</evidence>
<sequence>MLEFWYSERCSREIRLICSIGVCISIYFCSRIAQLAPLWVGLSLLSGMLIHILFTQYLKLATSHPYRITLRNGIYIFQLFALLSLIYLLPEPHKWVLWLQCLGFHALGLFLLSIYLNRAKRYD</sequence>
<protein>
    <submittedName>
        <fullName evidence="2">Uncharacterized protein</fullName>
    </submittedName>
</protein>
<feature type="transmembrane region" description="Helical" evidence="1">
    <location>
        <begin position="70"/>
        <end position="89"/>
    </location>
</feature>
<organism evidence="2 3">
    <name type="scientific">Acinetobacter tandoii</name>
    <dbReference type="NCBI Taxonomy" id="202954"/>
    <lineage>
        <taxon>Bacteria</taxon>
        <taxon>Pseudomonadati</taxon>
        <taxon>Pseudomonadota</taxon>
        <taxon>Gammaproteobacteria</taxon>
        <taxon>Moraxellales</taxon>
        <taxon>Moraxellaceae</taxon>
        <taxon>Acinetobacter</taxon>
    </lineage>
</organism>
<reference evidence="2 3" key="1">
    <citation type="submission" date="2019-09" db="EMBL/GenBank/DDBJ databases">
        <title>Draft genome sequence of Acinetobacter tandoii W4-4-4 isolated from environmental water sample.</title>
        <authorList>
            <person name="Wee S.K."/>
            <person name="Yan B."/>
            <person name="Mustaffa S.B."/>
            <person name="Yap E.P.H."/>
        </authorList>
    </citation>
    <scope>NUCLEOTIDE SEQUENCE [LARGE SCALE GENOMIC DNA]</scope>
    <source>
        <strain evidence="2 3">W4-4-4</strain>
    </source>
</reference>
<keyword evidence="1" id="KW-0812">Transmembrane</keyword>
<dbReference type="EMBL" id="VXLD01000004">
    <property type="protein sequence ID" value="KAB1855749.1"/>
    <property type="molecule type" value="Genomic_DNA"/>
</dbReference>
<keyword evidence="1" id="KW-1133">Transmembrane helix</keyword>
<gene>
    <name evidence="2" type="ORF">F4W09_08050</name>
</gene>
<proteinExistence type="predicted"/>
<name>A0A5N4WJ59_9GAMM</name>
<dbReference type="RefSeq" id="WP_151504529.1">
    <property type="nucleotide sequence ID" value="NZ_VXLD01000004.1"/>
</dbReference>
<evidence type="ECO:0000313" key="2">
    <source>
        <dbReference type="EMBL" id="KAB1855749.1"/>
    </source>
</evidence>
<dbReference type="AlphaFoldDB" id="A0A5N4WJ59"/>
<keyword evidence="1" id="KW-0472">Membrane</keyword>